<evidence type="ECO:0000313" key="2">
    <source>
        <dbReference type="EMBL" id="KAJ9705549.1"/>
    </source>
</evidence>
<dbReference type="AlphaFoldDB" id="A0AA39E3A3"/>
<accession>A0AA39E3A3</accession>
<dbReference type="EMBL" id="JARBHA010000003">
    <property type="protein sequence ID" value="KAJ9705549.1"/>
    <property type="molecule type" value="Genomic_DNA"/>
</dbReference>
<organism evidence="2 3">
    <name type="scientific">Vitis rotundifolia</name>
    <name type="common">Muscadine grape</name>
    <dbReference type="NCBI Taxonomy" id="103349"/>
    <lineage>
        <taxon>Eukaryota</taxon>
        <taxon>Viridiplantae</taxon>
        <taxon>Streptophyta</taxon>
        <taxon>Embryophyta</taxon>
        <taxon>Tracheophyta</taxon>
        <taxon>Spermatophyta</taxon>
        <taxon>Magnoliopsida</taxon>
        <taxon>eudicotyledons</taxon>
        <taxon>Gunneridae</taxon>
        <taxon>Pentapetalae</taxon>
        <taxon>rosids</taxon>
        <taxon>Vitales</taxon>
        <taxon>Vitaceae</taxon>
        <taxon>Viteae</taxon>
        <taxon>Vitis</taxon>
    </lineage>
</organism>
<evidence type="ECO:0000256" key="1">
    <source>
        <dbReference type="SAM" id="MobiDB-lite"/>
    </source>
</evidence>
<sequence length="103" mass="11440">MAANLRVGFKERQHKCLFEAITVAPPPTKRSYTEEPRVASDPNTPLAPMPLTDSAGPSSAPVARPSARKDHASLFKWLEVVEVMRMFMTQQMGGSEELRSKLE</sequence>
<keyword evidence="3" id="KW-1185">Reference proteome</keyword>
<feature type="region of interest" description="Disordered" evidence="1">
    <location>
        <begin position="26"/>
        <end position="68"/>
    </location>
</feature>
<comment type="caution">
    <text evidence="2">The sequence shown here is derived from an EMBL/GenBank/DDBJ whole genome shotgun (WGS) entry which is preliminary data.</text>
</comment>
<proteinExistence type="predicted"/>
<name>A0AA39E3A3_VITRO</name>
<dbReference type="Proteomes" id="UP001168098">
    <property type="component" value="Unassembled WGS sequence"/>
</dbReference>
<reference evidence="2 3" key="1">
    <citation type="journal article" date="2023" name="BMC Biotechnol.">
        <title>Vitis rotundifolia cv Carlos genome sequencing.</title>
        <authorList>
            <person name="Huff M."/>
            <person name="Hulse-Kemp A."/>
            <person name="Scheffler B."/>
            <person name="Youngblood R."/>
            <person name="Simpson S."/>
            <person name="Babiker E."/>
            <person name="Staton M."/>
        </authorList>
    </citation>
    <scope>NUCLEOTIDE SEQUENCE [LARGE SCALE GENOMIC DNA]</scope>
    <source>
        <tissue evidence="2">Leaf</tissue>
    </source>
</reference>
<evidence type="ECO:0000313" key="3">
    <source>
        <dbReference type="Proteomes" id="UP001168098"/>
    </source>
</evidence>
<gene>
    <name evidence="2" type="ORF">PVL29_003549</name>
</gene>
<protein>
    <submittedName>
        <fullName evidence="2">Uncharacterized protein</fullName>
    </submittedName>
</protein>